<name>A0A7R9KM26_9ACAR</name>
<keyword evidence="3" id="KW-1185">Reference proteome</keyword>
<dbReference type="GO" id="GO:0030866">
    <property type="term" value="P:cortical actin cytoskeleton organization"/>
    <property type="evidence" value="ECO:0007669"/>
    <property type="project" value="TreeGrafter"/>
</dbReference>
<accession>A0A7R9KM26</accession>
<dbReference type="GO" id="GO:0016477">
    <property type="term" value="P:cell migration"/>
    <property type="evidence" value="ECO:0007669"/>
    <property type="project" value="TreeGrafter"/>
</dbReference>
<evidence type="ECO:0000313" key="2">
    <source>
        <dbReference type="EMBL" id="CAD7624573.1"/>
    </source>
</evidence>
<evidence type="ECO:0000313" key="3">
    <source>
        <dbReference type="Proteomes" id="UP000759131"/>
    </source>
</evidence>
<dbReference type="EMBL" id="CAJPIZ010002419">
    <property type="protein sequence ID" value="CAG2105003.1"/>
    <property type="molecule type" value="Genomic_DNA"/>
</dbReference>
<dbReference type="GO" id="GO:0048812">
    <property type="term" value="P:neuron projection morphogenesis"/>
    <property type="evidence" value="ECO:0007669"/>
    <property type="project" value="TreeGrafter"/>
</dbReference>
<dbReference type="EMBL" id="OC856994">
    <property type="protein sequence ID" value="CAD7624573.1"/>
    <property type="molecule type" value="Genomic_DNA"/>
</dbReference>
<evidence type="ECO:0000256" key="1">
    <source>
        <dbReference type="ARBA" id="ARBA00037947"/>
    </source>
</evidence>
<dbReference type="PANTHER" id="PTHR12093:SF10">
    <property type="entry name" value="MEMBRANE-ASSOCIATED PROTEIN HEM"/>
    <property type="match status" value="1"/>
</dbReference>
<dbReference type="AlphaFoldDB" id="A0A7R9KM26"/>
<proteinExistence type="inferred from homology"/>
<dbReference type="Proteomes" id="UP000759131">
    <property type="component" value="Unassembled WGS sequence"/>
</dbReference>
<comment type="similarity">
    <text evidence="1">Belongs to the HEM-1/HEM-2 family.</text>
</comment>
<dbReference type="OrthoDB" id="548214at2759"/>
<organism evidence="2">
    <name type="scientific">Medioppia subpectinata</name>
    <dbReference type="NCBI Taxonomy" id="1979941"/>
    <lineage>
        <taxon>Eukaryota</taxon>
        <taxon>Metazoa</taxon>
        <taxon>Ecdysozoa</taxon>
        <taxon>Arthropoda</taxon>
        <taxon>Chelicerata</taxon>
        <taxon>Arachnida</taxon>
        <taxon>Acari</taxon>
        <taxon>Acariformes</taxon>
        <taxon>Sarcoptiformes</taxon>
        <taxon>Oribatida</taxon>
        <taxon>Brachypylina</taxon>
        <taxon>Oppioidea</taxon>
        <taxon>Oppiidae</taxon>
        <taxon>Medioppia</taxon>
    </lineage>
</organism>
<dbReference type="GO" id="GO:0031209">
    <property type="term" value="C:SCAR complex"/>
    <property type="evidence" value="ECO:0007669"/>
    <property type="project" value="TreeGrafter"/>
</dbReference>
<protein>
    <submittedName>
        <fullName evidence="2">Uncharacterized protein</fullName>
    </submittedName>
</protein>
<reference evidence="2" key="1">
    <citation type="submission" date="2020-11" db="EMBL/GenBank/DDBJ databases">
        <authorList>
            <person name="Tran Van P."/>
        </authorList>
    </citation>
    <scope>NUCLEOTIDE SEQUENCE</scope>
</reference>
<sequence length="235" mass="26147">MKELFRRLQNVDSVLQRMSIIGVIICFRSLAQDALNDVLGERIPFLLSSINDFKHHVMNGDSMIVSEMASATGLPCKVDPALVSALRSQKCELGEDEYQMACLLMVFIAVSLPKLARNEASYYKPSLEAHANNVHCLAHAINGIAGALFTICGVNDIEERLKEFLALASSSLLRLGHEPDKELVRNRESIYLLLDMIVQESPFLTMDLLESCFPYALLRNAYHAVYKSDGTALVI</sequence>
<dbReference type="InterPro" id="IPR019137">
    <property type="entry name" value="Nck-associated_protein-1"/>
</dbReference>
<dbReference type="PANTHER" id="PTHR12093">
    <property type="entry name" value="NCK-ASSOCIATED PROTEIN 1"/>
    <property type="match status" value="1"/>
</dbReference>
<dbReference type="GO" id="GO:0030031">
    <property type="term" value="P:cell projection assembly"/>
    <property type="evidence" value="ECO:0007669"/>
    <property type="project" value="TreeGrafter"/>
</dbReference>
<gene>
    <name evidence="2" type="ORF">OSB1V03_LOCUS5016</name>
</gene>
<dbReference type="Pfam" id="PF09735">
    <property type="entry name" value="Nckap1"/>
    <property type="match status" value="1"/>
</dbReference>